<evidence type="ECO:0000313" key="1">
    <source>
        <dbReference type="EMBL" id="AFY28317.1"/>
    </source>
</evidence>
<dbReference type="AlphaFoldDB" id="K9P4K1"/>
<dbReference type="eggNOG" id="ENOG50321FD">
    <property type="taxonomic scope" value="Bacteria"/>
</dbReference>
<sequence>MSRSGLDTAGGEPGVWVPLRILRQLELPYPAYQGLIRSLRGPAGAAPGDDPLLAELAESSAAALREALEGRALDEALVAHDQLLAQVIELAAARPEVAGVLWQRYGDLLGQLTVQVHGQVIPRDGQTPDFGAADRAGDGALCLRIAEVLERAAPHPWPVPDWLPVLEQQLVQYGALAWQHRIGADPAAAEPCLDLFLRLAQLLDPLPEWVERACRSAMTAVTEQLPAPGALTEADLGLLIERVGRLPVAAERRPAFAAALLRARFSLELLRQGRGTGGRPAVEGVEVLEAEWLDEGEAAGVRGALPPLQLLAWGGDKADGPEVFSLEPFLAGDGEGAAAALERFLEPWEGGDRPAGPPIATLLDSLESRGVPLGDGALMVLRRAARLWQERLGAQIAPLPAVAWGDGGLVVELDPLELMVLRHAGAPAETLEEALAELRRRHHDGNFWDAAPADPFPALPQPLEALRRFQLEAGFYTTTHAPLESLRQWARPALQALLQAQVWSADAATQALWLPWGLEGARPLREPPTAAGLLAFLGGEEVVAVGEGIEVLQAAHRSGRLFKGGAFGLRCLEAPRSRHPHRPAAGFEHSLEALVAAVEQLYRDRPFTVLLADGGAYRLPLAQAIHSRFGVLAVAGATPLAGWLQIPAVEGC</sequence>
<dbReference type="STRING" id="292564.Cyagr_1138"/>
<evidence type="ECO:0000313" key="2">
    <source>
        <dbReference type="Proteomes" id="UP000010388"/>
    </source>
</evidence>
<dbReference type="KEGG" id="cgc:Cyagr_1138"/>
<accession>K9P4K1</accession>
<gene>
    <name evidence="1" type="ordered locus">Cyagr_1138</name>
</gene>
<proteinExistence type="predicted"/>
<dbReference type="Proteomes" id="UP000010388">
    <property type="component" value="Chromosome"/>
</dbReference>
<name>K9P4K1_CYAGP</name>
<reference evidence="2" key="1">
    <citation type="journal article" date="2013" name="Proc. Natl. Acad. Sci. U.S.A.">
        <title>Improving the coverage of the cyanobacterial phylum using diversity-driven genome sequencing.</title>
        <authorList>
            <person name="Shih P.M."/>
            <person name="Wu D."/>
            <person name="Latifi A."/>
            <person name="Axen S.D."/>
            <person name="Fewer D.P."/>
            <person name="Talla E."/>
            <person name="Calteau A."/>
            <person name="Cai F."/>
            <person name="Tandeau de Marsac N."/>
            <person name="Rippka R."/>
            <person name="Herdman M."/>
            <person name="Sivonen K."/>
            <person name="Coursin T."/>
            <person name="Laurent T."/>
            <person name="Goodwin L."/>
            <person name="Nolan M."/>
            <person name="Davenport K.W."/>
            <person name="Han C.S."/>
            <person name="Rubin E.M."/>
            <person name="Eisen J.A."/>
            <person name="Woyke T."/>
            <person name="Gugger M."/>
            <person name="Kerfeld C.A."/>
        </authorList>
    </citation>
    <scope>NUCLEOTIDE SEQUENCE [LARGE SCALE GENOMIC DNA]</scope>
    <source>
        <strain evidence="2">ATCC 27147 / PCC 6307</strain>
    </source>
</reference>
<dbReference type="EMBL" id="CP003495">
    <property type="protein sequence ID" value="AFY28317.1"/>
    <property type="molecule type" value="Genomic_DNA"/>
</dbReference>
<dbReference type="HOGENOM" id="CLU_445434_0_0_3"/>
<protein>
    <submittedName>
        <fullName evidence="1">Uncharacterized protein</fullName>
    </submittedName>
</protein>
<organism evidence="1 2">
    <name type="scientific">Cyanobium gracile (strain ATCC 27147 / PCC 6307)</name>
    <dbReference type="NCBI Taxonomy" id="292564"/>
    <lineage>
        <taxon>Bacteria</taxon>
        <taxon>Bacillati</taxon>
        <taxon>Cyanobacteriota</taxon>
        <taxon>Cyanophyceae</taxon>
        <taxon>Synechococcales</taxon>
        <taxon>Prochlorococcaceae</taxon>
        <taxon>Cyanobium</taxon>
    </lineage>
</organism>